<dbReference type="Gene3D" id="3.40.50.12780">
    <property type="entry name" value="N-terminal domain of ligase-like"/>
    <property type="match status" value="1"/>
</dbReference>
<proteinExistence type="predicted"/>
<name>A0A3N1MDH5_9PROT</name>
<dbReference type="InterPro" id="IPR050237">
    <property type="entry name" value="ATP-dep_AMP-bd_enzyme"/>
</dbReference>
<keyword evidence="4" id="KW-1185">Reference proteome</keyword>
<evidence type="ECO:0000259" key="1">
    <source>
        <dbReference type="Pfam" id="PF00501"/>
    </source>
</evidence>
<dbReference type="InterPro" id="IPR025110">
    <property type="entry name" value="AMP-bd_C"/>
</dbReference>
<reference evidence="3 4" key="1">
    <citation type="submission" date="2018-11" db="EMBL/GenBank/DDBJ databases">
        <title>Genomic Encyclopedia of Type Strains, Phase IV (KMG-IV): sequencing the most valuable type-strain genomes for metagenomic binning, comparative biology and taxonomic classification.</title>
        <authorList>
            <person name="Goeker M."/>
        </authorList>
    </citation>
    <scope>NUCLEOTIDE SEQUENCE [LARGE SCALE GENOMIC DNA]</scope>
    <source>
        <strain evidence="3 4">DSM 5900</strain>
    </source>
</reference>
<sequence>MTVAQAWFGAAIAGHADRQPAAPAILRDDGTLTFAQADRAIEGIAATLLRHGIRPGRPLVLLLGARTDDLLLLFACHRLGVPVLAISAQDPLPLANALIAAAPADLVVSGGTPVPPGLAVPSVTLDRDWLAADPGRLPPPPDAAAPCYLVRSSGTTGGVPKLVMTSHGQEVADLDIGWSRFPLGAEDRYLAVVGFQFAFGRGGAQRAMMRGGAAILALPFRSMGDLLSVARRHRATWSQLTPTHLRHLLAAAPEDGQLLPGLRILAGAGPLAPAERRAILSRVSSELYIDYGTNEVGCLAMATPDEVQRNPEGVGRPVAGMEMEVVDEQDRLCPPATIGTLRFRGPLFPHDYQNTVPGASSRFADGWFYPGDAGLIGEDGQLVLKGRVDDLIVMGGTKIYPADVEDCLASHPAVSEVAAVGIPDRVRGMAVIAAVVLRSPASSQDLLAHCHAILGPAQSPVRMVALDGMPHNEMGKIDRVALRRLLADRAAGA</sequence>
<dbReference type="Pfam" id="PF00501">
    <property type="entry name" value="AMP-binding"/>
    <property type="match status" value="1"/>
</dbReference>
<dbReference type="AlphaFoldDB" id="A0A3N1MDH5"/>
<dbReference type="InterPro" id="IPR042099">
    <property type="entry name" value="ANL_N_sf"/>
</dbReference>
<feature type="domain" description="AMP-binding enzyme C-terminal" evidence="2">
    <location>
        <begin position="404"/>
        <end position="476"/>
    </location>
</feature>
<comment type="caution">
    <text evidence="3">The sequence shown here is derived from an EMBL/GenBank/DDBJ whole genome shotgun (WGS) entry which is preliminary data.</text>
</comment>
<dbReference type="PANTHER" id="PTHR43767:SF1">
    <property type="entry name" value="NONRIBOSOMAL PEPTIDE SYNTHASE PES1 (EUROFUNG)-RELATED"/>
    <property type="match status" value="1"/>
</dbReference>
<dbReference type="OrthoDB" id="9770470at2"/>
<dbReference type="InterPro" id="IPR045851">
    <property type="entry name" value="AMP-bd_C_sf"/>
</dbReference>
<dbReference type="EMBL" id="RJKX01000011">
    <property type="protein sequence ID" value="ROQ01598.1"/>
    <property type="molecule type" value="Genomic_DNA"/>
</dbReference>
<organism evidence="3 4">
    <name type="scientific">Stella humosa</name>
    <dbReference type="NCBI Taxonomy" id="94"/>
    <lineage>
        <taxon>Bacteria</taxon>
        <taxon>Pseudomonadati</taxon>
        <taxon>Pseudomonadota</taxon>
        <taxon>Alphaproteobacteria</taxon>
        <taxon>Rhodospirillales</taxon>
        <taxon>Stellaceae</taxon>
        <taxon>Stella</taxon>
    </lineage>
</organism>
<dbReference type="CDD" id="cd04433">
    <property type="entry name" value="AFD_class_I"/>
    <property type="match status" value="1"/>
</dbReference>
<feature type="domain" description="AMP-dependent synthetase/ligase" evidence="1">
    <location>
        <begin position="15"/>
        <end position="346"/>
    </location>
</feature>
<dbReference type="Gene3D" id="3.30.300.30">
    <property type="match status" value="1"/>
</dbReference>
<protein>
    <submittedName>
        <fullName evidence="3">Acyl-CoA synthetase (AMP-forming)/AMP-acid ligase II</fullName>
    </submittedName>
</protein>
<dbReference type="GO" id="GO:0016878">
    <property type="term" value="F:acid-thiol ligase activity"/>
    <property type="evidence" value="ECO:0007669"/>
    <property type="project" value="UniProtKB-ARBA"/>
</dbReference>
<dbReference type="PANTHER" id="PTHR43767">
    <property type="entry name" value="LONG-CHAIN-FATTY-ACID--COA LIGASE"/>
    <property type="match status" value="1"/>
</dbReference>
<dbReference type="Pfam" id="PF13193">
    <property type="entry name" value="AMP-binding_C"/>
    <property type="match status" value="1"/>
</dbReference>
<accession>A0A3N1MDH5</accession>
<evidence type="ECO:0000313" key="3">
    <source>
        <dbReference type="EMBL" id="ROQ01598.1"/>
    </source>
</evidence>
<dbReference type="InterPro" id="IPR000873">
    <property type="entry name" value="AMP-dep_synth/lig_dom"/>
</dbReference>
<evidence type="ECO:0000259" key="2">
    <source>
        <dbReference type="Pfam" id="PF13193"/>
    </source>
</evidence>
<evidence type="ECO:0000313" key="4">
    <source>
        <dbReference type="Proteomes" id="UP000278222"/>
    </source>
</evidence>
<keyword evidence="3" id="KW-0436">Ligase</keyword>
<dbReference type="SUPFAM" id="SSF56801">
    <property type="entry name" value="Acetyl-CoA synthetase-like"/>
    <property type="match status" value="1"/>
</dbReference>
<gene>
    <name evidence="3" type="ORF">EDC65_0779</name>
</gene>
<dbReference type="Proteomes" id="UP000278222">
    <property type="component" value="Unassembled WGS sequence"/>
</dbReference>
<dbReference type="RefSeq" id="WP_123688340.1">
    <property type="nucleotide sequence ID" value="NZ_AP019700.1"/>
</dbReference>